<dbReference type="EMBL" id="WHWB01034425">
    <property type="protein sequence ID" value="KAJ7410175.1"/>
    <property type="molecule type" value="Genomic_DNA"/>
</dbReference>
<proteinExistence type="predicted"/>
<evidence type="ECO:0000313" key="3">
    <source>
        <dbReference type="Proteomes" id="UP001145742"/>
    </source>
</evidence>
<reference evidence="2" key="1">
    <citation type="submission" date="2019-10" db="EMBL/GenBank/DDBJ databases">
        <authorList>
            <person name="Soares A.E.R."/>
            <person name="Aleixo A."/>
            <person name="Schneider P."/>
            <person name="Miyaki C.Y."/>
            <person name="Schneider M.P."/>
            <person name="Mello C."/>
            <person name="Vasconcelos A.T.R."/>
        </authorList>
    </citation>
    <scope>NUCLEOTIDE SEQUENCE</scope>
    <source>
        <tissue evidence="2">Muscle</tissue>
    </source>
</reference>
<sequence>MRISKPGKLPKTSADDPSQDFEQPTMLMMTGLQQRSANSFSRGFGQKKAGETRIPRHGDISHLWVSDVKTTCVISKYNSALSDLSSGVAMIVVVSTEPLQILEGYYEVSTQTLLPKPMQPE</sequence>
<dbReference type="Proteomes" id="UP001145742">
    <property type="component" value="Unassembled WGS sequence"/>
</dbReference>
<evidence type="ECO:0000313" key="2">
    <source>
        <dbReference type="EMBL" id="KAJ7410175.1"/>
    </source>
</evidence>
<keyword evidence="3" id="KW-1185">Reference proteome</keyword>
<comment type="caution">
    <text evidence="2">The sequence shown here is derived from an EMBL/GenBank/DDBJ whole genome shotgun (WGS) entry which is preliminary data.</text>
</comment>
<name>A0ABQ9CVX8_9PASS</name>
<organism evidence="2 3">
    <name type="scientific">Willisornis vidua</name>
    <name type="common">Xingu scale-backed antbird</name>
    <dbReference type="NCBI Taxonomy" id="1566151"/>
    <lineage>
        <taxon>Eukaryota</taxon>
        <taxon>Metazoa</taxon>
        <taxon>Chordata</taxon>
        <taxon>Craniata</taxon>
        <taxon>Vertebrata</taxon>
        <taxon>Euteleostomi</taxon>
        <taxon>Archelosauria</taxon>
        <taxon>Archosauria</taxon>
        <taxon>Dinosauria</taxon>
        <taxon>Saurischia</taxon>
        <taxon>Theropoda</taxon>
        <taxon>Coelurosauria</taxon>
        <taxon>Aves</taxon>
        <taxon>Neognathae</taxon>
        <taxon>Neoaves</taxon>
        <taxon>Telluraves</taxon>
        <taxon>Australaves</taxon>
        <taxon>Passeriformes</taxon>
        <taxon>Thamnophilidae</taxon>
        <taxon>Willisornis</taxon>
    </lineage>
</organism>
<feature type="region of interest" description="Disordered" evidence="1">
    <location>
        <begin position="1"/>
        <end position="24"/>
    </location>
</feature>
<gene>
    <name evidence="2" type="ORF">WISP_110115</name>
</gene>
<protein>
    <submittedName>
        <fullName evidence="2">Uncharacterized protein</fullName>
    </submittedName>
</protein>
<evidence type="ECO:0000256" key="1">
    <source>
        <dbReference type="SAM" id="MobiDB-lite"/>
    </source>
</evidence>
<accession>A0ABQ9CVX8</accession>